<dbReference type="GO" id="GO:0003961">
    <property type="term" value="F:O-acetylhomoserine aminocarboxypropyltransferase activity"/>
    <property type="evidence" value="ECO:0007669"/>
    <property type="project" value="TreeGrafter"/>
</dbReference>
<dbReference type="OrthoDB" id="9805807at2"/>
<reference evidence="9 10" key="1">
    <citation type="submission" date="2019-03" db="EMBL/GenBank/DDBJ databases">
        <title>Genomic Encyclopedia of Type Strains, Phase IV (KMG-IV): sequencing the most valuable type-strain genomes for metagenomic binning, comparative biology and taxonomic classification.</title>
        <authorList>
            <person name="Goeker M."/>
        </authorList>
    </citation>
    <scope>NUCLEOTIDE SEQUENCE [LARGE SCALE GENOMIC DNA]</scope>
    <source>
        <strain evidence="9 10">DSM 25082</strain>
    </source>
</reference>
<dbReference type="GO" id="GO:0071269">
    <property type="term" value="P:L-homocysteine biosynthetic process"/>
    <property type="evidence" value="ECO:0007669"/>
    <property type="project" value="TreeGrafter"/>
</dbReference>
<evidence type="ECO:0000256" key="7">
    <source>
        <dbReference type="PIRSR" id="PIRSR001434-2"/>
    </source>
</evidence>
<evidence type="ECO:0000256" key="2">
    <source>
        <dbReference type="ARBA" id="ARBA00011881"/>
    </source>
</evidence>
<dbReference type="InterPro" id="IPR015421">
    <property type="entry name" value="PyrdxlP-dep_Trfase_major"/>
</dbReference>
<dbReference type="PIRSF" id="PIRSF001434">
    <property type="entry name" value="CGS"/>
    <property type="match status" value="1"/>
</dbReference>
<comment type="similarity">
    <text evidence="5">Belongs to the trans-sulfuration enzymes family. MetZ subfamily.</text>
</comment>
<dbReference type="GO" id="GO:0005737">
    <property type="term" value="C:cytoplasm"/>
    <property type="evidence" value="ECO:0007669"/>
    <property type="project" value="TreeGrafter"/>
</dbReference>
<dbReference type="InterPro" id="IPR054542">
    <property type="entry name" value="Cys_met_metab_PP"/>
</dbReference>
<dbReference type="FunFam" id="3.40.640.10:FF:000035">
    <property type="entry name" value="O-succinylhomoserine sulfhydrylase"/>
    <property type="match status" value="1"/>
</dbReference>
<dbReference type="Proteomes" id="UP000295357">
    <property type="component" value="Unassembled WGS sequence"/>
</dbReference>
<evidence type="ECO:0000256" key="3">
    <source>
        <dbReference type="ARBA" id="ARBA00022679"/>
    </source>
</evidence>
<dbReference type="FunFam" id="3.90.1150.10:FF:000033">
    <property type="entry name" value="Cystathionine gamma-synthase"/>
    <property type="match status" value="1"/>
</dbReference>
<dbReference type="Gene3D" id="3.90.1150.10">
    <property type="entry name" value="Aspartate Aminotransferase, domain 1"/>
    <property type="match status" value="1"/>
</dbReference>
<accession>A0A4R6N3D6</accession>
<dbReference type="RefSeq" id="WP_133603635.1">
    <property type="nucleotide sequence ID" value="NZ_JAUFPJ010000004.1"/>
</dbReference>
<evidence type="ECO:0000256" key="4">
    <source>
        <dbReference type="ARBA" id="ARBA00022898"/>
    </source>
</evidence>
<comment type="caution">
    <text evidence="9">The sequence shown here is derived from an EMBL/GenBank/DDBJ whole genome shotgun (WGS) entry which is preliminary data.</text>
</comment>
<dbReference type="Pfam" id="PF01053">
    <property type="entry name" value="Cys_Met_Meta_PP"/>
    <property type="match status" value="1"/>
</dbReference>
<evidence type="ECO:0000256" key="6">
    <source>
        <dbReference type="ARBA" id="ARBA00071157"/>
    </source>
</evidence>
<dbReference type="AlphaFoldDB" id="A0A4R6N3D6"/>
<dbReference type="NCBIfam" id="NF006004">
    <property type="entry name" value="PRK08134.1"/>
    <property type="match status" value="1"/>
</dbReference>
<keyword evidence="3" id="KW-0808">Transferase</keyword>
<comment type="subunit">
    <text evidence="2">Homotetramer.</text>
</comment>
<dbReference type="PROSITE" id="PS00868">
    <property type="entry name" value="CYS_MET_METAB_PP"/>
    <property type="match status" value="1"/>
</dbReference>
<dbReference type="PANTHER" id="PTHR43797">
    <property type="entry name" value="HOMOCYSTEINE/CYSTEINE SYNTHASE"/>
    <property type="match status" value="1"/>
</dbReference>
<gene>
    <name evidence="9" type="ORF">DFR39_104232</name>
</gene>
<evidence type="ECO:0000313" key="10">
    <source>
        <dbReference type="Proteomes" id="UP000295357"/>
    </source>
</evidence>
<protein>
    <recommendedName>
        <fullName evidence="6">O-succinylhomoserine sulfhydrylase</fullName>
    </recommendedName>
</protein>
<dbReference type="InterPro" id="IPR006235">
    <property type="entry name" value="OAc-hSer/O-AcSer_sulfhydrylase"/>
</dbReference>
<evidence type="ECO:0000313" key="9">
    <source>
        <dbReference type="EMBL" id="TDP09669.1"/>
    </source>
</evidence>
<name>A0A4R6N3D6_9BURK</name>
<dbReference type="CDD" id="cd00614">
    <property type="entry name" value="CGS_like"/>
    <property type="match status" value="1"/>
</dbReference>
<dbReference type="InterPro" id="IPR000277">
    <property type="entry name" value="Cys/Met-Metab_PyrdxlP-dep_enz"/>
</dbReference>
<dbReference type="GO" id="GO:0004124">
    <property type="term" value="F:cysteine synthase activity"/>
    <property type="evidence" value="ECO:0007669"/>
    <property type="project" value="TreeGrafter"/>
</dbReference>
<dbReference type="PANTHER" id="PTHR43797:SF2">
    <property type="entry name" value="HOMOCYSTEINE_CYSTEINE SYNTHASE"/>
    <property type="match status" value="1"/>
</dbReference>
<dbReference type="GO" id="GO:0019346">
    <property type="term" value="P:transsulfuration"/>
    <property type="evidence" value="ECO:0007669"/>
    <property type="project" value="InterPro"/>
</dbReference>
<dbReference type="EMBL" id="SNXE01000004">
    <property type="protein sequence ID" value="TDP09669.1"/>
    <property type="molecule type" value="Genomic_DNA"/>
</dbReference>
<dbReference type="GO" id="GO:0030170">
    <property type="term" value="F:pyridoxal phosphate binding"/>
    <property type="evidence" value="ECO:0007669"/>
    <property type="project" value="InterPro"/>
</dbReference>
<dbReference type="NCBIfam" id="TIGR01326">
    <property type="entry name" value="OAH_OAS_sulfhy"/>
    <property type="match status" value="1"/>
</dbReference>
<proteinExistence type="inferred from homology"/>
<keyword evidence="4 7" id="KW-0663">Pyridoxal phosphate</keyword>
<feature type="modified residue" description="N6-(pyridoxal phosphate)lysine" evidence="7">
    <location>
        <position position="210"/>
    </location>
</feature>
<dbReference type="InterPro" id="IPR015422">
    <property type="entry name" value="PyrdxlP-dep_Trfase_small"/>
</dbReference>
<evidence type="ECO:0000256" key="8">
    <source>
        <dbReference type="RuleBase" id="RU362118"/>
    </source>
</evidence>
<evidence type="ECO:0000256" key="1">
    <source>
        <dbReference type="ARBA" id="ARBA00001933"/>
    </source>
</evidence>
<dbReference type="Gene3D" id="3.40.640.10">
    <property type="entry name" value="Type I PLP-dependent aspartate aminotransferase-like (Major domain)"/>
    <property type="match status" value="1"/>
</dbReference>
<evidence type="ECO:0000256" key="5">
    <source>
        <dbReference type="ARBA" id="ARBA00060995"/>
    </source>
</evidence>
<dbReference type="GO" id="GO:0006535">
    <property type="term" value="P:cysteine biosynthetic process from serine"/>
    <property type="evidence" value="ECO:0007669"/>
    <property type="project" value="TreeGrafter"/>
</dbReference>
<organism evidence="9 10">
    <name type="scientific">Roseateles asaccharophilus</name>
    <dbReference type="NCBI Taxonomy" id="582607"/>
    <lineage>
        <taxon>Bacteria</taxon>
        <taxon>Pseudomonadati</taxon>
        <taxon>Pseudomonadota</taxon>
        <taxon>Betaproteobacteria</taxon>
        <taxon>Burkholderiales</taxon>
        <taxon>Sphaerotilaceae</taxon>
        <taxon>Roseateles</taxon>
    </lineage>
</organism>
<dbReference type="InterPro" id="IPR015424">
    <property type="entry name" value="PyrdxlP-dep_Trfase"/>
</dbReference>
<sequence>MAGYTDPGFDTLALHAGAAPDPATGARATPLHLSTSFVFESAEHAASLFNLERAGHVYSRISNPTTAVFEERMAALEGGVGAIATASGQAALHLAIATLAGAGSHIVASAALYGGSHNLLHYTLARFGITTSFVRPGDLDAWRAAIQPNTKLLFGESLGNPGLDVLDIPAVSAIAHEAGLPLLVDATLTTPYLQRPVELGADLVYHSATKFLSGHGTVVGGVLVDSGRFDWQVAHDRHGRFPELCEPYPGFHGMVFAEESTVGAFLLRARREGLRDFGACLSPHSAWLILQGIETLPLRMQRHVANAQKVAEFLAGQAQVSRVGYPGLESHPDHALAQRLLPRGCGSVFSFDLQGSREQGRRFIEALQLFSHLANVGDCRSLVIHPASTTHFRMDDAALAQAGIAPGTIRLSIGLEDPDDLIADLKRALKIAAK</sequence>
<keyword evidence="10" id="KW-1185">Reference proteome</keyword>
<comment type="cofactor">
    <cofactor evidence="1 8">
        <name>pyridoxal 5'-phosphate</name>
        <dbReference type="ChEBI" id="CHEBI:597326"/>
    </cofactor>
</comment>
<dbReference type="SUPFAM" id="SSF53383">
    <property type="entry name" value="PLP-dependent transferases"/>
    <property type="match status" value="1"/>
</dbReference>